<protein>
    <submittedName>
        <fullName evidence="7">Fibronectin type iii domain-containing 3ba-related</fullName>
    </submittedName>
</protein>
<feature type="domain" description="Fibronectin type-III" evidence="6">
    <location>
        <begin position="798"/>
        <end position="890"/>
    </location>
</feature>
<feature type="domain" description="Fibronectin type-III" evidence="6">
    <location>
        <begin position="704"/>
        <end position="796"/>
    </location>
</feature>
<dbReference type="Gene3D" id="1.10.506.10">
    <property type="entry name" value="GTPase Activation - p120gap, domain 1"/>
    <property type="match status" value="2"/>
</dbReference>
<keyword evidence="1" id="KW-0677">Repeat</keyword>
<dbReference type="PANTHER" id="PTHR13817">
    <property type="entry name" value="TITIN"/>
    <property type="match status" value="1"/>
</dbReference>
<name>A0A9Q0L6U6_ANAIG</name>
<dbReference type="InterPro" id="IPR008936">
    <property type="entry name" value="Rho_GTPase_activation_prot"/>
</dbReference>
<gene>
    <name evidence="7" type="ORF">M0811_13593</name>
</gene>
<keyword evidence="3" id="KW-0812">Transmembrane</keyword>
<evidence type="ECO:0000256" key="1">
    <source>
        <dbReference type="ARBA" id="ARBA00022737"/>
    </source>
</evidence>
<feature type="signal peptide" evidence="4">
    <location>
        <begin position="1"/>
        <end position="23"/>
    </location>
</feature>
<dbReference type="CDD" id="cd00063">
    <property type="entry name" value="FN3"/>
    <property type="match status" value="12"/>
</dbReference>
<dbReference type="SMART" id="SM00060">
    <property type="entry name" value="FN3"/>
    <property type="match status" value="12"/>
</dbReference>
<dbReference type="InterPro" id="IPR050964">
    <property type="entry name" value="Striated_Muscle_Regulatory"/>
</dbReference>
<dbReference type="InterPro" id="IPR011050">
    <property type="entry name" value="Pectin_lyase_fold/virulence"/>
</dbReference>
<evidence type="ECO:0000313" key="8">
    <source>
        <dbReference type="Proteomes" id="UP001149090"/>
    </source>
</evidence>
<feature type="transmembrane region" description="Helical" evidence="3">
    <location>
        <begin position="1507"/>
        <end position="1530"/>
    </location>
</feature>
<evidence type="ECO:0000256" key="4">
    <source>
        <dbReference type="SAM" id="SignalP"/>
    </source>
</evidence>
<dbReference type="EMBL" id="JAPDFW010000142">
    <property type="protein sequence ID" value="KAJ5066480.1"/>
    <property type="molecule type" value="Genomic_DNA"/>
</dbReference>
<reference evidence="7" key="1">
    <citation type="submission" date="2022-10" db="EMBL/GenBank/DDBJ databases">
        <title>Novel sulphate-reducing endosymbionts in the free-living metamonad Anaeramoeba.</title>
        <authorList>
            <person name="Jerlstrom-Hultqvist J."/>
            <person name="Cepicka I."/>
            <person name="Gallot-Lavallee L."/>
            <person name="Salas-Leiva D."/>
            <person name="Curtis B.A."/>
            <person name="Zahonova K."/>
            <person name="Pipaliya S."/>
            <person name="Dacks J."/>
            <person name="Roger A.J."/>
        </authorList>
    </citation>
    <scope>NUCLEOTIDE SEQUENCE</scope>
    <source>
        <strain evidence="7">BMAN</strain>
    </source>
</reference>
<keyword evidence="4" id="KW-0732">Signal</keyword>
<proteinExistence type="predicted"/>
<dbReference type="SUPFAM" id="SSF51126">
    <property type="entry name" value="Pectin lyase-like"/>
    <property type="match status" value="1"/>
</dbReference>
<dbReference type="SUPFAM" id="SSF48350">
    <property type="entry name" value="GTPase activation domain, GAP"/>
    <property type="match status" value="1"/>
</dbReference>
<dbReference type="SMART" id="SM00323">
    <property type="entry name" value="RasGAP"/>
    <property type="match status" value="1"/>
</dbReference>
<dbReference type="Gene3D" id="2.60.40.10">
    <property type="entry name" value="Immunoglobulins"/>
    <property type="match status" value="11"/>
</dbReference>
<feature type="domain" description="Fibronectin type-III" evidence="6">
    <location>
        <begin position="332"/>
        <end position="421"/>
    </location>
</feature>
<feature type="domain" description="Fibronectin type-III" evidence="6">
    <location>
        <begin position="1200"/>
        <end position="1327"/>
    </location>
</feature>
<accession>A0A9Q0L6U6</accession>
<feature type="domain" description="Ras-GAP" evidence="5">
    <location>
        <begin position="1597"/>
        <end position="1810"/>
    </location>
</feature>
<feature type="domain" description="Fibronectin type-III" evidence="6">
    <location>
        <begin position="895"/>
        <end position="990"/>
    </location>
</feature>
<dbReference type="CDD" id="cd00185">
    <property type="entry name" value="TNFRSF"/>
    <property type="match status" value="1"/>
</dbReference>
<dbReference type="Pfam" id="PF00041">
    <property type="entry name" value="fn3"/>
    <property type="match status" value="7"/>
</dbReference>
<evidence type="ECO:0000259" key="6">
    <source>
        <dbReference type="PROSITE" id="PS50853"/>
    </source>
</evidence>
<dbReference type="InterPro" id="IPR036116">
    <property type="entry name" value="FN3_sf"/>
</dbReference>
<dbReference type="Pfam" id="PF00616">
    <property type="entry name" value="RasGAP"/>
    <property type="match status" value="1"/>
</dbReference>
<sequence length="1913" mass="212310">MNKIARISFFLFLFSFVFNSTKRLYIDAVNGTMSYFRSCTRESYPCKTLGRVVEKAGSSDMNISAAPGIYYLSEPITIDDNQDFYLFSNDGYQETIIDGGNNGVCFDFSLNSNSFYVEGFTFRNCQDNQKAGAIQLTCYGQMSPIIKNCLFQNNSGGHGGAIYNSGCNLILQSSNVSDNIANYEGGGFYCDLPNTASSQAIITFDNARIVSNSAGNGSENIYNAYKIFSNGGSGLACNYSQGYLGNCTDCEGGGTCYPSGTCICLPGSYKPSLSDISCPSCVPGTFSNITNLQSCYSCSPNTYNPYYSSTECIDCPINTTSSSGSYQCTPPQVNNFQSSYIGPTNFTVTWQPPSQFEVNSYNFSYAVNGTDNWISTILLGNQTNFTVNEIKSGTYKIRIQGINNQGSGVINEILLTTLPPVAPDPPYFSINSSQKTSTTWGIYWIYPYDGGAEIVEYEIIYWRNDSQNSSVNVTGNSTSYLATGLLSGEYYVIGRSITENNTSSYSSPLLIFTSQFTFPSPVLNLEKNGSTCDSILFNWTEPLSNGGQLISLYNIKIVGLVTQEFNVSNSTFQANASNLLSGSYNVSIRAYNGYYNSYTWKTMETSSAEPPGVITSVNLTENTSTSLNIEWEEPSNNGALINYYTVYVCVEGCTDWTDLITTTTSINITNLESGTYDIRISAANSQGSGEVSQNFTLNTQPAQVPFPITDLYKQSGDSTWINLMWSEPESDGGMPIIAYEISYRQINDSQYYNETSYVTQYNLSVATDTYLIKVRSNNSIGYSNYSNEINASTTQTGVPGQVTNVFASDITSTSFNLTWDAADPNGDPIQTYIIYYQFDSQNYSITPNNDSTTYWMHDILSGAYSIQIAAQNIYGTGLRSDLLDVQTLNATTPLQVQSLTATQSSSMLSELYVTWQPPLDNGGSRITGYSIYYESESYTINDSVLIGNYTEYTFNNVFVSNYIVNVTAQNGVGLGEVATTLCITEATAQVPSQVFSLKRDDYSPSSITIGWLPPLYNGAPLLNYYISAEKLYDLIDNYNLEAQNGYGNMIYNYTFPAPDNDDRVTFVCDGLFSGTYAITVWSDNSVGESETSQISTSTLSPQAPANVEVLNATSDSPTEFELEWEQPDAGGSPIIAYMVKYIYNETGAIGYVNTSNNDTTFNVTGLLSGYYYVSMKAYNNIGSSSDWGIEVGVETLSSILPTEVVNLTGTPNRNELIIEWIEPESNGGAEIDYYRISWNNTTSSTSSKIQKIQKQDILKNLKTKNERKQEITNLHLQDTSTNITNTTSFTITDLLYTTEYNVYVEPHNEIGYGNSVSISLTTDSPNPKIISNIWAGEITNTSLNIAWEPEDTGEVIYTLLLNETISFSGIMSPGKRIDNLVPYTDQTIQIQSQIGEYQSNFSNSETFKTLASIPSQVTGLKEKSTSDTTLTIQWDAANPYGSPIKYYIIDKQSSKDSGQELSFTTDMTLGDLSASTEYTIKICAMNDIGTGSWSESKTIKTKSSNKVALGVGLGVSLGTVAIVVILVVVYRKRKFKVKLPPPPDFTPYMFGDIYDAEFSKKQKKQIFEMEELRKLIIHPDKKVIKSLFSVIRPADADSLCRALIYLLESESQNLALELIKEIIVQEVDSITDPGTLFRSNSFASKLLAIYSKLYGLPYLYKTIGIEIYQICEELTNPVEVSEVKLLQSNNNNNNNKNPEDSDDSTDREINSVDVNRWRLLLSAQKVLYRISKSLKFVPIEFREVSRLLQKGVTEKFPESKDISVGSFFFLRFVCPAVTAPESYGLVRKKPSDNARRHLVLIAKTLQNVANGSNFREAGFEDLSVFISTNKQKAYDFFDLLASPINREDDDELKQIKYPQNVVLSSLAIIHRYISFNKDRLFEYLEENDKELKTKLEPMIEKIGEPIRREFTKI</sequence>
<keyword evidence="3" id="KW-1133">Transmembrane helix</keyword>
<dbReference type="SUPFAM" id="SSF49265">
    <property type="entry name" value="Fibronectin type III"/>
    <property type="match status" value="7"/>
</dbReference>
<dbReference type="PROSITE" id="PS50853">
    <property type="entry name" value="FN3"/>
    <property type="match status" value="9"/>
</dbReference>
<comment type="caution">
    <text evidence="7">The sequence shown here is derived from an EMBL/GenBank/DDBJ whole genome shotgun (WGS) entry which is preliminary data.</text>
</comment>
<feature type="chain" id="PRO_5040241123" evidence="4">
    <location>
        <begin position="24"/>
        <end position="1913"/>
    </location>
</feature>
<feature type="domain" description="Fibronectin type-III" evidence="6">
    <location>
        <begin position="1103"/>
        <end position="1198"/>
    </location>
</feature>
<dbReference type="InterPro" id="IPR003961">
    <property type="entry name" value="FN3_dom"/>
</dbReference>
<dbReference type="InterPro" id="IPR001936">
    <property type="entry name" value="RasGAP_dom"/>
</dbReference>
<feature type="domain" description="Fibronectin type-III" evidence="6">
    <location>
        <begin position="1413"/>
        <end position="1504"/>
    </location>
</feature>
<feature type="domain" description="Fibronectin type-III" evidence="6">
    <location>
        <begin position="610"/>
        <end position="702"/>
    </location>
</feature>
<feature type="domain" description="Fibronectin type-III" evidence="6">
    <location>
        <begin position="422"/>
        <end position="520"/>
    </location>
</feature>
<dbReference type="SMART" id="SM01411">
    <property type="entry name" value="Ephrin_rec_like"/>
    <property type="match status" value="1"/>
</dbReference>
<dbReference type="PANTHER" id="PTHR13817:SF73">
    <property type="entry name" value="FIBRONECTIN TYPE-III DOMAIN-CONTAINING PROTEIN"/>
    <property type="match status" value="1"/>
</dbReference>
<keyword evidence="8" id="KW-1185">Reference proteome</keyword>
<evidence type="ECO:0000313" key="7">
    <source>
        <dbReference type="EMBL" id="KAJ5066480.1"/>
    </source>
</evidence>
<dbReference type="Proteomes" id="UP001149090">
    <property type="component" value="Unassembled WGS sequence"/>
</dbReference>
<evidence type="ECO:0000256" key="3">
    <source>
        <dbReference type="SAM" id="Phobius"/>
    </source>
</evidence>
<dbReference type="InterPro" id="IPR013783">
    <property type="entry name" value="Ig-like_fold"/>
</dbReference>
<evidence type="ECO:0000256" key="2">
    <source>
        <dbReference type="SAM" id="MobiDB-lite"/>
    </source>
</evidence>
<keyword evidence="3" id="KW-0472">Membrane</keyword>
<feature type="region of interest" description="Disordered" evidence="2">
    <location>
        <begin position="1688"/>
        <end position="1707"/>
    </location>
</feature>
<dbReference type="PROSITE" id="PS50018">
    <property type="entry name" value="RAS_GTPASE_ACTIV_2"/>
    <property type="match status" value="1"/>
</dbReference>
<evidence type="ECO:0000259" key="5">
    <source>
        <dbReference type="PROSITE" id="PS50018"/>
    </source>
</evidence>
<organism evidence="7 8">
    <name type="scientific">Anaeramoeba ignava</name>
    <name type="common">Anaerobic marine amoeba</name>
    <dbReference type="NCBI Taxonomy" id="1746090"/>
    <lineage>
        <taxon>Eukaryota</taxon>
        <taxon>Metamonada</taxon>
        <taxon>Anaeramoebidae</taxon>
        <taxon>Anaeramoeba</taxon>
    </lineage>
</organism>
<dbReference type="OrthoDB" id="5969272at2759"/>